<dbReference type="PROSITE" id="PS00463">
    <property type="entry name" value="ZN2_CY6_FUNGAL_1"/>
    <property type="match status" value="1"/>
</dbReference>
<dbReference type="InterPro" id="IPR051127">
    <property type="entry name" value="Fungal_SecMet_Regulators"/>
</dbReference>
<dbReference type="InterPro" id="IPR036864">
    <property type="entry name" value="Zn2-C6_fun-type_DNA-bd_sf"/>
</dbReference>
<evidence type="ECO:0000256" key="2">
    <source>
        <dbReference type="ARBA" id="ARBA00023125"/>
    </source>
</evidence>
<accession>A0AAD7K6A2</accession>
<dbReference type="AlphaFoldDB" id="A0AAD7K6A2"/>
<gene>
    <name evidence="7" type="ORF">DFH07DRAFT_1056340</name>
</gene>
<feature type="region of interest" description="Disordered" evidence="5">
    <location>
        <begin position="42"/>
        <end position="78"/>
    </location>
</feature>
<keyword evidence="1" id="KW-0805">Transcription regulation</keyword>
<dbReference type="Pfam" id="PF00172">
    <property type="entry name" value="Zn_clus"/>
    <property type="match status" value="1"/>
</dbReference>
<feature type="compositionally biased region" description="Polar residues" evidence="5">
    <location>
        <begin position="61"/>
        <end position="78"/>
    </location>
</feature>
<evidence type="ECO:0000256" key="3">
    <source>
        <dbReference type="ARBA" id="ARBA00023163"/>
    </source>
</evidence>
<evidence type="ECO:0000256" key="4">
    <source>
        <dbReference type="ARBA" id="ARBA00023242"/>
    </source>
</evidence>
<dbReference type="GO" id="GO:0008270">
    <property type="term" value="F:zinc ion binding"/>
    <property type="evidence" value="ECO:0007669"/>
    <property type="project" value="InterPro"/>
</dbReference>
<dbReference type="Gene3D" id="4.10.240.10">
    <property type="entry name" value="Zn(2)-C6 fungal-type DNA-binding domain"/>
    <property type="match status" value="1"/>
</dbReference>
<name>A0AAD7K6A2_9AGAR</name>
<feature type="region of interest" description="Disordered" evidence="5">
    <location>
        <begin position="1"/>
        <end position="20"/>
    </location>
</feature>
<keyword evidence="2" id="KW-0238">DNA-binding</keyword>
<dbReference type="GO" id="GO:0000981">
    <property type="term" value="F:DNA-binding transcription factor activity, RNA polymerase II-specific"/>
    <property type="evidence" value="ECO:0007669"/>
    <property type="project" value="InterPro"/>
</dbReference>
<dbReference type="PROSITE" id="PS50048">
    <property type="entry name" value="ZN2_CY6_FUNGAL_2"/>
    <property type="match status" value="1"/>
</dbReference>
<dbReference type="GO" id="GO:0000435">
    <property type="term" value="P:positive regulation of transcription from RNA polymerase II promoter by galactose"/>
    <property type="evidence" value="ECO:0007669"/>
    <property type="project" value="TreeGrafter"/>
</dbReference>
<dbReference type="EMBL" id="JARJLG010000009">
    <property type="protein sequence ID" value="KAJ7778016.1"/>
    <property type="molecule type" value="Genomic_DNA"/>
</dbReference>
<dbReference type="SMART" id="SM00066">
    <property type="entry name" value="GAL4"/>
    <property type="match status" value="1"/>
</dbReference>
<evidence type="ECO:0000313" key="7">
    <source>
        <dbReference type="EMBL" id="KAJ7778016.1"/>
    </source>
</evidence>
<evidence type="ECO:0000259" key="6">
    <source>
        <dbReference type="PROSITE" id="PS50048"/>
    </source>
</evidence>
<proteinExistence type="predicted"/>
<keyword evidence="4" id="KW-0539">Nucleus</keyword>
<dbReference type="PANTHER" id="PTHR47424">
    <property type="entry name" value="REGULATORY PROTEIN GAL4"/>
    <property type="match status" value="1"/>
</dbReference>
<dbReference type="CDD" id="cd00067">
    <property type="entry name" value="GAL4"/>
    <property type="match status" value="1"/>
</dbReference>
<evidence type="ECO:0000256" key="5">
    <source>
        <dbReference type="SAM" id="MobiDB-lite"/>
    </source>
</evidence>
<feature type="region of interest" description="Disordered" evidence="5">
    <location>
        <begin position="138"/>
        <end position="162"/>
    </location>
</feature>
<comment type="caution">
    <text evidence="7">The sequence shown here is derived from an EMBL/GenBank/DDBJ whole genome shotgun (WGS) entry which is preliminary data.</text>
</comment>
<feature type="region of interest" description="Disordered" evidence="5">
    <location>
        <begin position="199"/>
        <end position="221"/>
    </location>
</feature>
<dbReference type="GO" id="GO:0005634">
    <property type="term" value="C:nucleus"/>
    <property type="evidence" value="ECO:0007669"/>
    <property type="project" value="TreeGrafter"/>
</dbReference>
<reference evidence="7" key="1">
    <citation type="submission" date="2023-03" db="EMBL/GenBank/DDBJ databases">
        <title>Massive genome expansion in bonnet fungi (Mycena s.s.) driven by repeated elements and novel gene families across ecological guilds.</title>
        <authorList>
            <consortium name="Lawrence Berkeley National Laboratory"/>
            <person name="Harder C.B."/>
            <person name="Miyauchi S."/>
            <person name="Viragh M."/>
            <person name="Kuo A."/>
            <person name="Thoen E."/>
            <person name="Andreopoulos B."/>
            <person name="Lu D."/>
            <person name="Skrede I."/>
            <person name="Drula E."/>
            <person name="Henrissat B."/>
            <person name="Morin E."/>
            <person name="Kohler A."/>
            <person name="Barry K."/>
            <person name="LaButti K."/>
            <person name="Morin E."/>
            <person name="Salamov A."/>
            <person name="Lipzen A."/>
            <person name="Mereny Z."/>
            <person name="Hegedus B."/>
            <person name="Baldrian P."/>
            <person name="Stursova M."/>
            <person name="Weitz H."/>
            <person name="Taylor A."/>
            <person name="Grigoriev I.V."/>
            <person name="Nagy L.G."/>
            <person name="Martin F."/>
            <person name="Kauserud H."/>
        </authorList>
    </citation>
    <scope>NUCLEOTIDE SEQUENCE</scope>
    <source>
        <strain evidence="7">CBHHK188m</strain>
    </source>
</reference>
<dbReference type="InterPro" id="IPR001138">
    <property type="entry name" value="Zn2Cys6_DnaBD"/>
</dbReference>
<dbReference type="PANTHER" id="PTHR47424:SF3">
    <property type="entry name" value="REGULATORY PROTEIN GAL4"/>
    <property type="match status" value="1"/>
</dbReference>
<keyword evidence="3" id="KW-0804">Transcription</keyword>
<dbReference type="SUPFAM" id="SSF57701">
    <property type="entry name" value="Zn2/Cys6 DNA-binding domain"/>
    <property type="match status" value="1"/>
</dbReference>
<evidence type="ECO:0000256" key="1">
    <source>
        <dbReference type="ARBA" id="ARBA00023015"/>
    </source>
</evidence>
<organism evidence="7 8">
    <name type="scientific">Mycena maculata</name>
    <dbReference type="NCBI Taxonomy" id="230809"/>
    <lineage>
        <taxon>Eukaryota</taxon>
        <taxon>Fungi</taxon>
        <taxon>Dikarya</taxon>
        <taxon>Basidiomycota</taxon>
        <taxon>Agaricomycotina</taxon>
        <taxon>Agaricomycetes</taxon>
        <taxon>Agaricomycetidae</taxon>
        <taxon>Agaricales</taxon>
        <taxon>Marasmiineae</taxon>
        <taxon>Mycenaceae</taxon>
        <taxon>Mycena</taxon>
    </lineage>
</organism>
<dbReference type="GO" id="GO:0000978">
    <property type="term" value="F:RNA polymerase II cis-regulatory region sequence-specific DNA binding"/>
    <property type="evidence" value="ECO:0007669"/>
    <property type="project" value="TreeGrafter"/>
</dbReference>
<sequence length="512" mass="57341">MRLPHVPLSHPQWPRDGWSPAPTFGSGSAYANGVRLRLFDDAPGANRPHATSDRLPFHRQPISTSSVPDWTPSSRKLFSPAPQSYQELPAELEPLWRHTEQPRISSSVPSLADDDFEEDSIDISALEYQYLDLSEHCPMPSSPSDSTLASEFAENTEAPPTKRRRIAEWHSPCLPHAQTLDEDFNDTNAPREERRIGLSPFHHSTAPPNRSHAPHNLHPQAPPAAQALKFRGSPCDDGRSRRQALACLFCRRRKIACGRPPGASADQACSQCVKRGRGHQCEYPTESRRGQHSRIKSMARRQDFPAITMTRSELSPHSPRVVRKAFRAQANSAGLSFRAAIVATKAKEAEAGKVERPAGIVRRNPGRMDGVQWNGDSFVCARQVDGDVSRRHDGSWDAEEHVNELRDGGPCDDRVVVSLMDIARPAKRRGVAKKFEVLPTIRRVIEVDDDAQSEQWEEWEAESDAWEMMSEQWESQSEAFGDYGAEEQEELYGEKIELDRRSYSAAVLGNAQ</sequence>
<protein>
    <recommendedName>
        <fullName evidence="6">Zn(2)-C6 fungal-type domain-containing protein</fullName>
    </recommendedName>
</protein>
<keyword evidence="8" id="KW-1185">Reference proteome</keyword>
<dbReference type="Proteomes" id="UP001215280">
    <property type="component" value="Unassembled WGS sequence"/>
</dbReference>
<feature type="domain" description="Zn(2)-C6 fungal-type" evidence="6">
    <location>
        <begin position="246"/>
        <end position="283"/>
    </location>
</feature>
<evidence type="ECO:0000313" key="8">
    <source>
        <dbReference type="Proteomes" id="UP001215280"/>
    </source>
</evidence>